<proteinExistence type="predicted"/>
<evidence type="ECO:0000313" key="3">
    <source>
        <dbReference type="Proteomes" id="UP000597617"/>
    </source>
</evidence>
<keyword evidence="3" id="KW-1185">Reference proteome</keyword>
<keyword evidence="1" id="KW-1133">Transmembrane helix</keyword>
<evidence type="ECO:0000256" key="1">
    <source>
        <dbReference type="SAM" id="Phobius"/>
    </source>
</evidence>
<name>A0ABS0IGE5_9BACT</name>
<feature type="transmembrane region" description="Helical" evidence="1">
    <location>
        <begin position="7"/>
        <end position="24"/>
    </location>
</feature>
<organism evidence="2 3">
    <name type="scientific">Hymenobacter jeongseonensis</name>
    <dbReference type="NCBI Taxonomy" id="2791027"/>
    <lineage>
        <taxon>Bacteria</taxon>
        <taxon>Pseudomonadati</taxon>
        <taxon>Bacteroidota</taxon>
        <taxon>Cytophagia</taxon>
        <taxon>Cytophagales</taxon>
        <taxon>Hymenobacteraceae</taxon>
        <taxon>Hymenobacter</taxon>
    </lineage>
</organism>
<protein>
    <recommendedName>
        <fullName evidence="4">DUF3098 domain-containing protein</fullName>
    </recommendedName>
</protein>
<sequence length="61" mass="6814">MKHLKNPYIFFAALAVCFVFVWQFNNLFNISGDTDGFARLGALVVPLGILVALKIRAESQQ</sequence>
<gene>
    <name evidence="2" type="ORF">I2I05_08490</name>
</gene>
<feature type="transmembrane region" description="Helical" evidence="1">
    <location>
        <begin position="36"/>
        <end position="55"/>
    </location>
</feature>
<keyword evidence="1" id="KW-0812">Transmembrane</keyword>
<evidence type="ECO:0008006" key="4">
    <source>
        <dbReference type="Google" id="ProtNLM"/>
    </source>
</evidence>
<evidence type="ECO:0000313" key="2">
    <source>
        <dbReference type="EMBL" id="MBF9237434.1"/>
    </source>
</evidence>
<comment type="caution">
    <text evidence="2">The sequence shown here is derived from an EMBL/GenBank/DDBJ whole genome shotgun (WGS) entry which is preliminary data.</text>
</comment>
<dbReference type="EMBL" id="JADQDQ010000003">
    <property type="protein sequence ID" value="MBF9237434.1"/>
    <property type="molecule type" value="Genomic_DNA"/>
</dbReference>
<dbReference type="RefSeq" id="WP_196281806.1">
    <property type="nucleotide sequence ID" value="NZ_JADQDQ010000003.1"/>
</dbReference>
<keyword evidence="1" id="KW-0472">Membrane</keyword>
<reference evidence="2 3" key="1">
    <citation type="submission" date="2020-11" db="EMBL/GenBank/DDBJ databases">
        <authorList>
            <person name="Kim M.K."/>
        </authorList>
    </citation>
    <scope>NUCLEOTIDE SEQUENCE [LARGE SCALE GENOMIC DNA]</scope>
    <source>
        <strain evidence="2 3">BT683</strain>
    </source>
</reference>
<dbReference type="Proteomes" id="UP000597617">
    <property type="component" value="Unassembled WGS sequence"/>
</dbReference>
<accession>A0ABS0IGE5</accession>